<dbReference type="EMBL" id="KV878583">
    <property type="protein sequence ID" value="OJJ62637.1"/>
    <property type="molecule type" value="Genomic_DNA"/>
</dbReference>
<organism evidence="8 9">
    <name type="scientific">Aspergillus sydowii CBS 593.65</name>
    <dbReference type="NCBI Taxonomy" id="1036612"/>
    <lineage>
        <taxon>Eukaryota</taxon>
        <taxon>Fungi</taxon>
        <taxon>Dikarya</taxon>
        <taxon>Ascomycota</taxon>
        <taxon>Pezizomycotina</taxon>
        <taxon>Eurotiomycetes</taxon>
        <taxon>Eurotiomycetidae</taxon>
        <taxon>Eurotiales</taxon>
        <taxon>Aspergillaceae</taxon>
        <taxon>Aspergillus</taxon>
        <taxon>Aspergillus subgen. Nidulantes</taxon>
    </lineage>
</organism>
<dbReference type="GO" id="GO:0016020">
    <property type="term" value="C:membrane"/>
    <property type="evidence" value="ECO:0007669"/>
    <property type="project" value="UniProtKB-SubCell"/>
</dbReference>
<dbReference type="PROSITE" id="PS50850">
    <property type="entry name" value="MFS"/>
    <property type="match status" value="1"/>
</dbReference>
<dbReference type="AlphaFoldDB" id="A0A1L9TT72"/>
<keyword evidence="9" id="KW-1185">Reference proteome</keyword>
<dbReference type="SUPFAM" id="SSF103473">
    <property type="entry name" value="MFS general substrate transporter"/>
    <property type="match status" value="1"/>
</dbReference>
<feature type="domain" description="Major facilitator superfamily (MFS) profile" evidence="7">
    <location>
        <begin position="69"/>
        <end position="492"/>
    </location>
</feature>
<dbReference type="PANTHER" id="PTHR43791:SF54">
    <property type="entry name" value="MAJOR FACILITATOR SUPERFAMILY (MFS) PROFILE DOMAIN-CONTAINING PROTEIN-RELATED"/>
    <property type="match status" value="1"/>
</dbReference>
<evidence type="ECO:0000256" key="3">
    <source>
        <dbReference type="ARBA" id="ARBA00022692"/>
    </source>
</evidence>
<evidence type="ECO:0000256" key="2">
    <source>
        <dbReference type="ARBA" id="ARBA00022448"/>
    </source>
</evidence>
<protein>
    <recommendedName>
        <fullName evidence="7">Major facilitator superfamily (MFS) profile domain-containing protein</fullName>
    </recommendedName>
</protein>
<evidence type="ECO:0000256" key="4">
    <source>
        <dbReference type="ARBA" id="ARBA00022989"/>
    </source>
</evidence>
<accession>A0A1L9TT72</accession>
<feature type="transmembrane region" description="Helical" evidence="6">
    <location>
        <begin position="399"/>
        <end position="420"/>
    </location>
</feature>
<dbReference type="STRING" id="1036612.A0A1L9TT72"/>
<evidence type="ECO:0000256" key="1">
    <source>
        <dbReference type="ARBA" id="ARBA00004141"/>
    </source>
</evidence>
<evidence type="ECO:0000313" key="9">
    <source>
        <dbReference type="Proteomes" id="UP000184356"/>
    </source>
</evidence>
<dbReference type="Gene3D" id="1.20.1250.20">
    <property type="entry name" value="MFS general substrate transporter like domains"/>
    <property type="match status" value="2"/>
</dbReference>
<feature type="transmembrane region" description="Helical" evidence="6">
    <location>
        <begin position="369"/>
        <end position="387"/>
    </location>
</feature>
<feature type="transmembrane region" description="Helical" evidence="6">
    <location>
        <begin position="135"/>
        <end position="156"/>
    </location>
</feature>
<feature type="transmembrane region" description="Helical" evidence="6">
    <location>
        <begin position="301"/>
        <end position="320"/>
    </location>
</feature>
<keyword evidence="3 6" id="KW-0812">Transmembrane</keyword>
<comment type="subcellular location">
    <subcellularLocation>
        <location evidence="1">Membrane</location>
        <topology evidence="1">Multi-pass membrane protein</topology>
    </subcellularLocation>
</comment>
<name>A0A1L9TT72_9EURO</name>
<dbReference type="RefSeq" id="XP_040706443.1">
    <property type="nucleotide sequence ID" value="XM_040850854.1"/>
</dbReference>
<reference evidence="9" key="1">
    <citation type="journal article" date="2017" name="Genome Biol.">
        <title>Comparative genomics reveals high biological diversity and specific adaptations in the industrially and medically important fungal genus Aspergillus.</title>
        <authorList>
            <person name="de Vries R.P."/>
            <person name="Riley R."/>
            <person name="Wiebenga A."/>
            <person name="Aguilar-Osorio G."/>
            <person name="Amillis S."/>
            <person name="Uchima C.A."/>
            <person name="Anderluh G."/>
            <person name="Asadollahi M."/>
            <person name="Askin M."/>
            <person name="Barry K."/>
            <person name="Battaglia E."/>
            <person name="Bayram O."/>
            <person name="Benocci T."/>
            <person name="Braus-Stromeyer S.A."/>
            <person name="Caldana C."/>
            <person name="Canovas D."/>
            <person name="Cerqueira G.C."/>
            <person name="Chen F."/>
            <person name="Chen W."/>
            <person name="Choi C."/>
            <person name="Clum A."/>
            <person name="Dos Santos R.A."/>
            <person name="Damasio A.R."/>
            <person name="Diallinas G."/>
            <person name="Emri T."/>
            <person name="Fekete E."/>
            <person name="Flipphi M."/>
            <person name="Freyberg S."/>
            <person name="Gallo A."/>
            <person name="Gournas C."/>
            <person name="Habgood R."/>
            <person name="Hainaut M."/>
            <person name="Harispe M.L."/>
            <person name="Henrissat B."/>
            <person name="Hilden K.S."/>
            <person name="Hope R."/>
            <person name="Hossain A."/>
            <person name="Karabika E."/>
            <person name="Karaffa L."/>
            <person name="Karanyi Z."/>
            <person name="Krasevec N."/>
            <person name="Kuo A."/>
            <person name="Kusch H."/>
            <person name="LaButti K."/>
            <person name="Lagendijk E.L."/>
            <person name="Lapidus A."/>
            <person name="Levasseur A."/>
            <person name="Lindquist E."/>
            <person name="Lipzen A."/>
            <person name="Logrieco A.F."/>
            <person name="MacCabe A."/>
            <person name="Maekelae M.R."/>
            <person name="Malavazi I."/>
            <person name="Melin P."/>
            <person name="Meyer V."/>
            <person name="Mielnichuk N."/>
            <person name="Miskei M."/>
            <person name="Molnar A.P."/>
            <person name="Mule G."/>
            <person name="Ngan C.Y."/>
            <person name="Orejas M."/>
            <person name="Orosz E."/>
            <person name="Ouedraogo J.P."/>
            <person name="Overkamp K.M."/>
            <person name="Park H.-S."/>
            <person name="Perrone G."/>
            <person name="Piumi F."/>
            <person name="Punt P.J."/>
            <person name="Ram A.F."/>
            <person name="Ramon A."/>
            <person name="Rauscher S."/>
            <person name="Record E."/>
            <person name="Riano-Pachon D.M."/>
            <person name="Robert V."/>
            <person name="Roehrig J."/>
            <person name="Ruller R."/>
            <person name="Salamov A."/>
            <person name="Salih N.S."/>
            <person name="Samson R.A."/>
            <person name="Sandor E."/>
            <person name="Sanguinetti M."/>
            <person name="Schuetze T."/>
            <person name="Sepcic K."/>
            <person name="Shelest E."/>
            <person name="Sherlock G."/>
            <person name="Sophianopoulou V."/>
            <person name="Squina F.M."/>
            <person name="Sun H."/>
            <person name="Susca A."/>
            <person name="Todd R.B."/>
            <person name="Tsang A."/>
            <person name="Unkles S.E."/>
            <person name="van de Wiele N."/>
            <person name="van Rossen-Uffink D."/>
            <person name="Oliveira J.V."/>
            <person name="Vesth T.C."/>
            <person name="Visser J."/>
            <person name="Yu J.-H."/>
            <person name="Zhou M."/>
            <person name="Andersen M.R."/>
            <person name="Archer D.B."/>
            <person name="Baker S.E."/>
            <person name="Benoit I."/>
            <person name="Brakhage A.A."/>
            <person name="Braus G.H."/>
            <person name="Fischer R."/>
            <person name="Frisvad J.C."/>
            <person name="Goldman G.H."/>
            <person name="Houbraken J."/>
            <person name="Oakley B."/>
            <person name="Pocsi I."/>
            <person name="Scazzocchio C."/>
            <person name="Seiboth B."/>
            <person name="vanKuyk P.A."/>
            <person name="Wortman J."/>
            <person name="Dyer P.S."/>
            <person name="Grigoriev I.V."/>
        </authorList>
    </citation>
    <scope>NUCLEOTIDE SEQUENCE [LARGE SCALE GENOMIC DNA]</scope>
    <source>
        <strain evidence="9">CBS 593.65</strain>
    </source>
</reference>
<dbReference type="FunFam" id="1.20.1250.20:FF:000034">
    <property type="entry name" value="MFS general substrate transporter"/>
    <property type="match status" value="1"/>
</dbReference>
<feature type="transmembrane region" description="Helical" evidence="6">
    <location>
        <begin position="196"/>
        <end position="217"/>
    </location>
</feature>
<evidence type="ECO:0000313" key="8">
    <source>
        <dbReference type="EMBL" id="OJJ62637.1"/>
    </source>
</evidence>
<sequence length="523" mass="57995">MPTVNLGRASREEDLADEKASCENVEDCANITTIDNFHVLGLASDDADFYRNFDPGRKGKMLRKIDIRLIPMLAVLYLISHLDRANIGNAKILGLTEDLRLSGLQYNIALSLFFIPYVLLEVPSNILLKRFTRPSIYLGALIVTWGIIMTLTGVVQNFGGLVALRILLGIFESGFFPGSVYLCSLWYMPKDLATRVASFFCASALSGAFSGLLAAGISKMDGVGGYAGWRWIFLIEGLITVVLGILCFFLLIDSPRLSGKWLDQDEIRYLEIQQFIKEGGQFMEEHKRTTWKDVWGVMRNWRLYLLAYIMMCQSACNYGTKFTLPTVTKAMGFNGVDAQLMTVPPYIAGAISAVLLSKLSDRYYWRMPFVAAPLLLIITGYAIIVGLKGDLQAHVGPGFFALIVACMGIYPTYPATASWAMNNLAPSKRRAIGSAFNICLGNTGGIIGSYMYLDRESPTYPTGFGLSLAFGASGLVVAVLLELSFVFANRRNRRMSETEVRETYTDEQLLVLGDRSPLFKYTL</sequence>
<evidence type="ECO:0000256" key="5">
    <source>
        <dbReference type="ARBA" id="ARBA00023136"/>
    </source>
</evidence>
<feature type="transmembrane region" description="Helical" evidence="6">
    <location>
        <begin position="432"/>
        <end position="452"/>
    </location>
</feature>
<dbReference type="InterPro" id="IPR011701">
    <property type="entry name" value="MFS"/>
</dbReference>
<dbReference type="VEuPathDB" id="FungiDB:ASPSYDRAFT_76422"/>
<dbReference type="PANTHER" id="PTHR43791">
    <property type="entry name" value="PERMEASE-RELATED"/>
    <property type="match status" value="1"/>
</dbReference>
<evidence type="ECO:0000259" key="7">
    <source>
        <dbReference type="PROSITE" id="PS50850"/>
    </source>
</evidence>
<dbReference type="FunFam" id="1.20.1250.20:FF:000364">
    <property type="entry name" value="MFS general substrate transporter"/>
    <property type="match status" value="1"/>
</dbReference>
<dbReference type="GeneID" id="63766927"/>
<gene>
    <name evidence="8" type="ORF">ASPSYDRAFT_76422</name>
</gene>
<evidence type="ECO:0000256" key="6">
    <source>
        <dbReference type="SAM" id="Phobius"/>
    </source>
</evidence>
<feature type="transmembrane region" description="Helical" evidence="6">
    <location>
        <begin position="229"/>
        <end position="252"/>
    </location>
</feature>
<feature type="transmembrane region" description="Helical" evidence="6">
    <location>
        <begin position="162"/>
        <end position="184"/>
    </location>
</feature>
<dbReference type="InterPro" id="IPR036259">
    <property type="entry name" value="MFS_trans_sf"/>
</dbReference>
<dbReference type="Proteomes" id="UP000184356">
    <property type="component" value="Unassembled WGS sequence"/>
</dbReference>
<dbReference type="GO" id="GO:0022857">
    <property type="term" value="F:transmembrane transporter activity"/>
    <property type="evidence" value="ECO:0007669"/>
    <property type="project" value="InterPro"/>
</dbReference>
<dbReference type="OrthoDB" id="2962993at2759"/>
<dbReference type="Pfam" id="PF07690">
    <property type="entry name" value="MFS_1"/>
    <property type="match status" value="1"/>
</dbReference>
<proteinExistence type="predicted"/>
<keyword evidence="4 6" id="KW-1133">Transmembrane helix</keyword>
<feature type="transmembrane region" description="Helical" evidence="6">
    <location>
        <begin position="464"/>
        <end position="488"/>
    </location>
</feature>
<feature type="transmembrane region" description="Helical" evidence="6">
    <location>
        <begin position="340"/>
        <end position="357"/>
    </location>
</feature>
<feature type="transmembrane region" description="Helical" evidence="6">
    <location>
        <begin position="103"/>
        <end position="123"/>
    </location>
</feature>
<dbReference type="InterPro" id="IPR020846">
    <property type="entry name" value="MFS_dom"/>
</dbReference>
<keyword evidence="5 6" id="KW-0472">Membrane</keyword>
<keyword evidence="2" id="KW-0813">Transport</keyword>